<dbReference type="Pfam" id="PF00128">
    <property type="entry name" value="Alpha-amylase"/>
    <property type="match status" value="1"/>
</dbReference>
<dbReference type="HOGENOM" id="CLU_553009_0_0_14"/>
<dbReference type="SUPFAM" id="SSF51445">
    <property type="entry name" value="(Trans)glycosidases"/>
    <property type="match status" value="1"/>
</dbReference>
<evidence type="ECO:0000313" key="3">
    <source>
        <dbReference type="Proteomes" id="UP000031641"/>
    </source>
</evidence>
<dbReference type="EMBL" id="AP014631">
    <property type="protein sequence ID" value="BAP39326.1"/>
    <property type="molecule type" value="Genomic_DNA"/>
</dbReference>
<organism evidence="2 3">
    <name type="scientific">Metamycoplasma canadense</name>
    <dbReference type="NCBI Taxonomy" id="29554"/>
    <lineage>
        <taxon>Bacteria</taxon>
        <taxon>Bacillati</taxon>
        <taxon>Mycoplasmatota</taxon>
        <taxon>Mycoplasmoidales</taxon>
        <taxon>Metamycoplasmataceae</taxon>
        <taxon>Metamycoplasma</taxon>
    </lineage>
</organism>
<proteinExistence type="predicted"/>
<evidence type="ECO:0000313" key="2">
    <source>
        <dbReference type="EMBL" id="BAP39326.1"/>
    </source>
</evidence>
<dbReference type="AlphaFoldDB" id="A0A077L677"/>
<dbReference type="KEGG" id="mcan:MCAN360_0019"/>
<sequence length="503" mass="60054">MNFKTQKIILYELKIDNFLDTKKNGFGDFQGILNKIDYFKNLNVDIVAFDDILNQYQNQFNLDLVKSKYGSLNDFAKLVKTFNENKIKIAPIINLENIKQSFINWNNLLNLYNLAKNDSQTKHYLTKLDPYLVNESFKKTTLNEISDFIRYFESILDFYLKFNINAIILDNFEFLAFDNLKDDKKINYIIDLYNLIKRKKPNLTVIFKSINNKINLYKKMLDKENKCFDYLYLTYISKIGNNSLTKMKYKNKSNYNEIFKFINFFNKYSSVILCFGSDQNGRFISKWGSEKSYFNESLRTFLLLLYSGNNSIGFYYGDEIGTLKADFDKKFDFNDENYNEEKRYFQSKNITLDQYFLFHSLFNKWSSYTQMSWNRNKEKNINNLNLFYAINHKNNNVENQLKNRDSGLNFLIFLNNFCFLSKYKSFFENNNFNVEYSSGIYKIKRNLEQAKIIFLINITNNHKKIIPLNDYSILVSSYANKFYSEAPRELSPFESLILFKEKN</sequence>
<feature type="domain" description="Glycosyl hydrolase family 13 catalytic" evidence="1">
    <location>
        <begin position="16"/>
        <end position="89"/>
    </location>
</feature>
<evidence type="ECO:0000259" key="1">
    <source>
        <dbReference type="Pfam" id="PF00128"/>
    </source>
</evidence>
<dbReference type="InterPro" id="IPR006047">
    <property type="entry name" value="GH13_cat_dom"/>
</dbReference>
<accession>A0A077L677</accession>
<keyword evidence="3" id="KW-1185">Reference proteome</keyword>
<dbReference type="Proteomes" id="UP000031641">
    <property type="component" value="Chromosome"/>
</dbReference>
<dbReference type="RefSeq" id="WP_045433133.1">
    <property type="nucleotide sequence ID" value="NZ_AP014631.1"/>
</dbReference>
<dbReference type="OrthoDB" id="394145at2"/>
<dbReference type="STRING" id="29554.MCAN360_0019"/>
<dbReference type="GO" id="GO:0005975">
    <property type="term" value="P:carbohydrate metabolic process"/>
    <property type="evidence" value="ECO:0007669"/>
    <property type="project" value="InterPro"/>
</dbReference>
<protein>
    <submittedName>
        <fullName evidence="2">Glucan 1,6-alpha-glucosidase</fullName>
    </submittedName>
</protein>
<name>A0A077L677_9BACT</name>
<dbReference type="PANTHER" id="PTHR10357">
    <property type="entry name" value="ALPHA-AMYLASE FAMILY MEMBER"/>
    <property type="match status" value="1"/>
</dbReference>
<dbReference type="Gene3D" id="3.20.20.80">
    <property type="entry name" value="Glycosidases"/>
    <property type="match status" value="2"/>
</dbReference>
<gene>
    <name evidence="2" type="primary">amyA</name>
    <name evidence="2" type="ORF">MCAN360_0019</name>
</gene>
<dbReference type="InterPro" id="IPR017853">
    <property type="entry name" value="GH"/>
</dbReference>
<reference evidence="3" key="1">
    <citation type="journal article" date="2014" name="Genome Announc.">
        <title>Complete Genome Sequence of Mycoplasma canadense Strain HAZ 360_1 from Bovine Mastitic Milk in Japan.</title>
        <authorList>
            <person name="Hata E."/>
        </authorList>
    </citation>
    <scope>NUCLEOTIDE SEQUENCE [LARGE SCALE GENOMIC DNA]</scope>
    <source>
        <strain evidence="3">HAZ360_1</strain>
    </source>
</reference>